<organism evidence="11 12">
    <name type="scientific">Tibeticola sediminis</name>
    <dbReference type="NCBI Taxonomy" id="1917811"/>
    <lineage>
        <taxon>Bacteria</taxon>
        <taxon>Pseudomonadati</taxon>
        <taxon>Pseudomonadota</taxon>
        <taxon>Betaproteobacteria</taxon>
        <taxon>Burkholderiales</taxon>
        <taxon>Comamonadaceae</taxon>
        <taxon>Tibeticola</taxon>
    </lineage>
</organism>
<dbReference type="Proteomes" id="UP000272193">
    <property type="component" value="Unassembled WGS sequence"/>
</dbReference>
<accession>A0A3N4UJ36</accession>
<proteinExistence type="inferred from homology"/>
<evidence type="ECO:0000256" key="9">
    <source>
        <dbReference type="ARBA" id="ARBA00023136"/>
    </source>
</evidence>
<comment type="caution">
    <text evidence="11">The sequence shown here is derived from an EMBL/GenBank/DDBJ whole genome shotgun (WGS) entry which is preliminary data.</text>
</comment>
<dbReference type="GO" id="GO:0071978">
    <property type="term" value="P:bacterial-type flagellum-dependent swarming motility"/>
    <property type="evidence" value="ECO:0007669"/>
    <property type="project" value="TreeGrafter"/>
</dbReference>
<keyword evidence="9 10" id="KW-0472">Membrane</keyword>
<comment type="subcellular location">
    <subcellularLocation>
        <location evidence="10">Cell inner membrane</location>
    </subcellularLocation>
    <subcellularLocation>
        <location evidence="2">Cell membrane</location>
        <topology evidence="2">Single-pass membrane protein</topology>
    </subcellularLocation>
</comment>
<dbReference type="PANTHER" id="PTHR35091">
    <property type="entry name" value="FLAGELLAR PROTEIN FLIL"/>
    <property type="match status" value="1"/>
</dbReference>
<gene>
    <name evidence="11" type="ORF">EDC62_1064</name>
</gene>
<keyword evidence="11" id="KW-0969">Cilium</keyword>
<keyword evidence="7 10" id="KW-0283">Flagellar rotation</keyword>
<evidence type="ECO:0000313" key="12">
    <source>
        <dbReference type="Proteomes" id="UP000272193"/>
    </source>
</evidence>
<evidence type="ECO:0000256" key="10">
    <source>
        <dbReference type="RuleBase" id="RU364125"/>
    </source>
</evidence>
<evidence type="ECO:0000256" key="8">
    <source>
        <dbReference type="ARBA" id="ARBA00022989"/>
    </source>
</evidence>
<keyword evidence="10" id="KW-0997">Cell inner membrane</keyword>
<comment type="function">
    <text evidence="1 10">Controls the rotational direction of flagella during chemotaxis.</text>
</comment>
<keyword evidence="11" id="KW-0966">Cell projection</keyword>
<keyword evidence="4" id="KW-1003">Cell membrane</keyword>
<dbReference type="EMBL" id="RKQL01000002">
    <property type="protein sequence ID" value="RPE70582.1"/>
    <property type="molecule type" value="Genomic_DNA"/>
</dbReference>
<evidence type="ECO:0000256" key="4">
    <source>
        <dbReference type="ARBA" id="ARBA00022475"/>
    </source>
</evidence>
<comment type="similarity">
    <text evidence="3 10">Belongs to the FliL family.</text>
</comment>
<reference evidence="11 12" key="1">
    <citation type="submission" date="2018-11" db="EMBL/GenBank/DDBJ databases">
        <title>Genomic Encyclopedia of Type Strains, Phase IV (KMG-IV): sequencing the most valuable type-strain genomes for metagenomic binning, comparative biology and taxonomic classification.</title>
        <authorList>
            <person name="Goeker M."/>
        </authorList>
    </citation>
    <scope>NUCLEOTIDE SEQUENCE [LARGE SCALE GENOMIC DNA]</scope>
    <source>
        <strain evidence="11 12">DSM 101684</strain>
    </source>
</reference>
<keyword evidence="8 10" id="KW-1133">Transmembrane helix</keyword>
<dbReference type="Pfam" id="PF03748">
    <property type="entry name" value="FliL"/>
    <property type="match status" value="1"/>
</dbReference>
<evidence type="ECO:0000313" key="11">
    <source>
        <dbReference type="EMBL" id="RPE70582.1"/>
    </source>
</evidence>
<dbReference type="OrthoDB" id="5297029at2"/>
<evidence type="ECO:0000256" key="7">
    <source>
        <dbReference type="ARBA" id="ARBA00022779"/>
    </source>
</evidence>
<keyword evidence="11" id="KW-0282">Flagellum</keyword>
<evidence type="ECO:0000256" key="6">
    <source>
        <dbReference type="ARBA" id="ARBA00022692"/>
    </source>
</evidence>
<dbReference type="GO" id="GO:0006935">
    <property type="term" value="P:chemotaxis"/>
    <property type="evidence" value="ECO:0007669"/>
    <property type="project" value="UniProtKB-KW"/>
</dbReference>
<evidence type="ECO:0000256" key="1">
    <source>
        <dbReference type="ARBA" id="ARBA00002254"/>
    </source>
</evidence>
<evidence type="ECO:0000256" key="2">
    <source>
        <dbReference type="ARBA" id="ARBA00004162"/>
    </source>
</evidence>
<keyword evidence="6 10" id="KW-0812">Transmembrane</keyword>
<keyword evidence="5 10" id="KW-0145">Chemotaxis</keyword>
<dbReference type="GO" id="GO:0009425">
    <property type="term" value="C:bacterial-type flagellum basal body"/>
    <property type="evidence" value="ECO:0007669"/>
    <property type="project" value="InterPro"/>
</dbReference>
<sequence length="171" mass="18214">MSDPEKETGGKSKKMLFIIVGAVLVLALGGGGAWWFLLRPKAAPDAAHAPAPAKVEKEAKFIALEPFVTNVQSNDGITHYLQVKIELKVYDPKLEERIKATTPEIRSTILRILAAQQADKVSSVEVRDALAAEILSAVNAILTGRKPGSGHGEAAEEGPVAGVFFTAFVVQ</sequence>
<dbReference type="PANTHER" id="PTHR35091:SF2">
    <property type="entry name" value="FLAGELLAR PROTEIN FLIL"/>
    <property type="match status" value="1"/>
</dbReference>
<evidence type="ECO:0000256" key="3">
    <source>
        <dbReference type="ARBA" id="ARBA00008281"/>
    </source>
</evidence>
<name>A0A3N4UJ36_9BURK</name>
<dbReference type="AlphaFoldDB" id="A0A3N4UJ36"/>
<keyword evidence="12" id="KW-1185">Reference proteome</keyword>
<dbReference type="InterPro" id="IPR005503">
    <property type="entry name" value="FliL"/>
</dbReference>
<dbReference type="GO" id="GO:0005886">
    <property type="term" value="C:plasma membrane"/>
    <property type="evidence" value="ECO:0007669"/>
    <property type="project" value="UniProtKB-SubCell"/>
</dbReference>
<evidence type="ECO:0000256" key="5">
    <source>
        <dbReference type="ARBA" id="ARBA00022500"/>
    </source>
</evidence>
<protein>
    <recommendedName>
        <fullName evidence="10">Flagellar protein FliL</fullName>
    </recommendedName>
</protein>
<feature type="transmembrane region" description="Helical" evidence="10">
    <location>
        <begin position="16"/>
        <end position="37"/>
    </location>
</feature>